<proteinExistence type="predicted"/>
<reference evidence="1 2" key="1">
    <citation type="submission" date="2021-07" db="EMBL/GenBank/DDBJ databases">
        <title>Genome data of Colletotrichum spaethianum.</title>
        <authorList>
            <person name="Utami Y.D."/>
            <person name="Hiruma K."/>
        </authorList>
    </citation>
    <scope>NUCLEOTIDE SEQUENCE [LARGE SCALE GENOMIC DNA]</scope>
    <source>
        <strain evidence="1 2">MAFF 242679</strain>
    </source>
</reference>
<dbReference type="EMBL" id="BPPX01000051">
    <property type="protein sequence ID" value="GJC90247.1"/>
    <property type="molecule type" value="Genomic_DNA"/>
</dbReference>
<comment type="caution">
    <text evidence="1">The sequence shown here is derived from an EMBL/GenBank/DDBJ whole genome shotgun (WGS) entry which is preliminary data.</text>
</comment>
<protein>
    <submittedName>
        <fullName evidence="1">Uncharacterized protein</fullName>
    </submittedName>
</protein>
<evidence type="ECO:0000313" key="1">
    <source>
        <dbReference type="EMBL" id="GJC90247.1"/>
    </source>
</evidence>
<dbReference type="AlphaFoldDB" id="A0AA37H034"/>
<keyword evidence="2" id="KW-1185">Reference proteome</keyword>
<organism evidence="1 2">
    <name type="scientific">Colletotrichum liriopes</name>
    <dbReference type="NCBI Taxonomy" id="708192"/>
    <lineage>
        <taxon>Eukaryota</taxon>
        <taxon>Fungi</taxon>
        <taxon>Dikarya</taxon>
        <taxon>Ascomycota</taxon>
        <taxon>Pezizomycotina</taxon>
        <taxon>Sordariomycetes</taxon>
        <taxon>Hypocreomycetidae</taxon>
        <taxon>Glomerellales</taxon>
        <taxon>Glomerellaceae</taxon>
        <taxon>Colletotrichum</taxon>
        <taxon>Colletotrichum spaethianum species complex</taxon>
    </lineage>
</organism>
<accession>A0AA37H034</accession>
<gene>
    <name evidence="1" type="ORF">ColLi_13085</name>
</gene>
<sequence>MKEIKIRTNDWLLVIHKNTAYVLPNAVAKGFISILKHHFKEDGLNRLSLTSLMGMLEIPFDRDALMTITNAQDQAFTYSPTMATALGLAKIAYRPNQTGDNGLPLEETTGATIDPRKIEDVIIRLAGYQSWFIRPDHDVSQWVTIHVKVRSKTY</sequence>
<evidence type="ECO:0000313" key="2">
    <source>
        <dbReference type="Proteomes" id="UP001055172"/>
    </source>
</evidence>
<dbReference type="Proteomes" id="UP001055172">
    <property type="component" value="Unassembled WGS sequence"/>
</dbReference>
<name>A0AA37H034_9PEZI</name>